<dbReference type="EMBL" id="CACRXK020006710">
    <property type="protein sequence ID" value="CAB4010209.1"/>
    <property type="molecule type" value="Genomic_DNA"/>
</dbReference>
<dbReference type="Proteomes" id="UP001152795">
    <property type="component" value="Unassembled WGS sequence"/>
</dbReference>
<protein>
    <submittedName>
        <fullName evidence="1">Uncharacterized protein</fullName>
    </submittedName>
</protein>
<dbReference type="SUPFAM" id="SSF52540">
    <property type="entry name" value="P-loop containing nucleoside triphosphate hydrolases"/>
    <property type="match status" value="1"/>
</dbReference>
<dbReference type="OrthoDB" id="5974867at2759"/>
<reference evidence="1" key="1">
    <citation type="submission" date="2020-04" db="EMBL/GenBank/DDBJ databases">
        <authorList>
            <person name="Alioto T."/>
            <person name="Alioto T."/>
            <person name="Gomez Garrido J."/>
        </authorList>
    </citation>
    <scope>NUCLEOTIDE SEQUENCE</scope>
    <source>
        <strain evidence="1">A484AB</strain>
    </source>
</reference>
<accession>A0A7D9INU8</accession>
<comment type="caution">
    <text evidence="1">The sequence shown here is derived from an EMBL/GenBank/DDBJ whole genome shotgun (WGS) entry which is preliminary data.</text>
</comment>
<dbReference type="AlphaFoldDB" id="A0A7D9INU8"/>
<evidence type="ECO:0000313" key="2">
    <source>
        <dbReference type="Proteomes" id="UP001152795"/>
    </source>
</evidence>
<dbReference type="InterPro" id="IPR027417">
    <property type="entry name" value="P-loop_NTPase"/>
</dbReference>
<dbReference type="Gene3D" id="3.40.50.300">
    <property type="entry name" value="P-loop containing nucleotide triphosphate hydrolases"/>
    <property type="match status" value="1"/>
</dbReference>
<proteinExistence type="predicted"/>
<evidence type="ECO:0000313" key="1">
    <source>
        <dbReference type="EMBL" id="CAB4010209.1"/>
    </source>
</evidence>
<sequence>MEAVFEKVCKVFGFQRLNKFQIEAITHILEKGIDIFVNLPTGYGKSVLIDRSCSLTVSQEVSLL</sequence>
<gene>
    <name evidence="1" type="ORF">PACLA_8A047789</name>
</gene>
<keyword evidence="2" id="KW-1185">Reference proteome</keyword>
<organism evidence="1 2">
    <name type="scientific">Paramuricea clavata</name>
    <name type="common">Red gorgonian</name>
    <name type="synonym">Violescent sea-whip</name>
    <dbReference type="NCBI Taxonomy" id="317549"/>
    <lineage>
        <taxon>Eukaryota</taxon>
        <taxon>Metazoa</taxon>
        <taxon>Cnidaria</taxon>
        <taxon>Anthozoa</taxon>
        <taxon>Octocorallia</taxon>
        <taxon>Malacalcyonacea</taxon>
        <taxon>Plexauridae</taxon>
        <taxon>Paramuricea</taxon>
    </lineage>
</organism>
<name>A0A7D9INU8_PARCT</name>